<evidence type="ECO:0000313" key="6">
    <source>
        <dbReference type="Proteomes" id="UP000518752"/>
    </source>
</evidence>
<dbReference type="InterPro" id="IPR002347">
    <property type="entry name" value="SDR_fam"/>
</dbReference>
<evidence type="ECO:0000256" key="2">
    <source>
        <dbReference type="ARBA" id="ARBA00022857"/>
    </source>
</evidence>
<comment type="similarity">
    <text evidence="1 4">Belongs to the short-chain dehydrogenases/reductases (SDR) family.</text>
</comment>
<comment type="caution">
    <text evidence="5">The sequence shown here is derived from an EMBL/GenBank/DDBJ whole genome shotgun (WGS) entry which is preliminary data.</text>
</comment>
<dbReference type="OrthoDB" id="1274115at2759"/>
<evidence type="ECO:0000256" key="1">
    <source>
        <dbReference type="ARBA" id="ARBA00006484"/>
    </source>
</evidence>
<proteinExistence type="inferred from homology"/>
<dbReference type="Pfam" id="PF00106">
    <property type="entry name" value="adh_short"/>
    <property type="match status" value="1"/>
</dbReference>
<organism evidence="5 6">
    <name type="scientific">Collybiopsis confluens</name>
    <dbReference type="NCBI Taxonomy" id="2823264"/>
    <lineage>
        <taxon>Eukaryota</taxon>
        <taxon>Fungi</taxon>
        <taxon>Dikarya</taxon>
        <taxon>Basidiomycota</taxon>
        <taxon>Agaricomycotina</taxon>
        <taxon>Agaricomycetes</taxon>
        <taxon>Agaricomycetidae</taxon>
        <taxon>Agaricales</taxon>
        <taxon>Marasmiineae</taxon>
        <taxon>Omphalotaceae</taxon>
        <taxon>Collybiopsis</taxon>
    </lineage>
</organism>
<accession>A0A8H5I172</accession>
<dbReference type="PANTHER" id="PTHR43976:SF16">
    <property type="entry name" value="SHORT-CHAIN DEHYDROGENASE_REDUCTASE FAMILY PROTEIN"/>
    <property type="match status" value="1"/>
</dbReference>
<dbReference type="PRINTS" id="PR00081">
    <property type="entry name" value="GDHRDH"/>
</dbReference>
<dbReference type="PRINTS" id="PR00080">
    <property type="entry name" value="SDRFAMILY"/>
</dbReference>
<evidence type="ECO:0000256" key="4">
    <source>
        <dbReference type="RuleBase" id="RU000363"/>
    </source>
</evidence>
<keyword evidence="6" id="KW-1185">Reference proteome</keyword>
<name>A0A8H5I172_9AGAR</name>
<dbReference type="CDD" id="cd05374">
    <property type="entry name" value="17beta-HSD-like_SDR_c"/>
    <property type="match status" value="1"/>
</dbReference>
<dbReference type="PANTHER" id="PTHR43976">
    <property type="entry name" value="SHORT CHAIN DEHYDROGENASE"/>
    <property type="match status" value="1"/>
</dbReference>
<dbReference type="PROSITE" id="PS00061">
    <property type="entry name" value="ADH_SHORT"/>
    <property type="match status" value="1"/>
</dbReference>
<reference evidence="5 6" key="1">
    <citation type="journal article" date="2020" name="ISME J.">
        <title>Uncovering the hidden diversity of litter-decomposition mechanisms in mushroom-forming fungi.</title>
        <authorList>
            <person name="Floudas D."/>
            <person name="Bentzer J."/>
            <person name="Ahren D."/>
            <person name="Johansson T."/>
            <person name="Persson P."/>
            <person name="Tunlid A."/>
        </authorList>
    </citation>
    <scope>NUCLEOTIDE SEQUENCE [LARGE SCALE GENOMIC DNA]</scope>
    <source>
        <strain evidence="5 6">CBS 406.79</strain>
    </source>
</reference>
<keyword evidence="2" id="KW-0521">NADP</keyword>
<evidence type="ECO:0000313" key="5">
    <source>
        <dbReference type="EMBL" id="KAF5393148.1"/>
    </source>
</evidence>
<dbReference type="AlphaFoldDB" id="A0A8H5I172"/>
<dbReference type="InterPro" id="IPR051911">
    <property type="entry name" value="SDR_oxidoreductase"/>
</dbReference>
<gene>
    <name evidence="5" type="ORF">D9757_001324</name>
</gene>
<sequence length="320" mass="34964">MQNFFQGRRNDCVASKRLGLIGLFSPSLSLSFMSSEQPVILITGCSTGFGKSLAREALRGGLRVIATARRLEAIADLKEKGAETLLLDVSDKPDELEKFAEKAISAFGQVHILVNNAGYLLGGAIEENTPEEIQAQFDTNFFSVINVTNAFMPHFRSQRTGTIVNISSQGSYLAISGAGIYSATKAALDCLTQTWADELGPFNIRAMSVNLGAFRTSVASSNSKGPQNTIQDYEAAHDWHKMFQERSGTELGDPNKAARKLLDLVTLNTEKSLPVRFALGDDAVNLIRKALKQRLTELDEWQSFGIGTNVDDMKYEGAAW</sequence>
<dbReference type="EMBL" id="JAACJN010000003">
    <property type="protein sequence ID" value="KAF5393148.1"/>
    <property type="molecule type" value="Genomic_DNA"/>
</dbReference>
<evidence type="ECO:0000256" key="3">
    <source>
        <dbReference type="ARBA" id="ARBA00023002"/>
    </source>
</evidence>
<dbReference type="InterPro" id="IPR036291">
    <property type="entry name" value="NAD(P)-bd_dom_sf"/>
</dbReference>
<dbReference type="GO" id="GO:0016491">
    <property type="term" value="F:oxidoreductase activity"/>
    <property type="evidence" value="ECO:0007669"/>
    <property type="project" value="UniProtKB-KW"/>
</dbReference>
<dbReference type="InterPro" id="IPR020904">
    <property type="entry name" value="Sc_DH/Rdtase_CS"/>
</dbReference>
<dbReference type="SUPFAM" id="SSF51735">
    <property type="entry name" value="NAD(P)-binding Rossmann-fold domains"/>
    <property type="match status" value="1"/>
</dbReference>
<protein>
    <submittedName>
        <fullName evidence="5">Uncharacterized protein</fullName>
    </submittedName>
</protein>
<dbReference type="Proteomes" id="UP000518752">
    <property type="component" value="Unassembled WGS sequence"/>
</dbReference>
<keyword evidence="3" id="KW-0560">Oxidoreductase</keyword>
<dbReference type="Gene3D" id="3.40.50.720">
    <property type="entry name" value="NAD(P)-binding Rossmann-like Domain"/>
    <property type="match status" value="1"/>
</dbReference>